<evidence type="ECO:0000256" key="1">
    <source>
        <dbReference type="ARBA" id="ARBA00010792"/>
    </source>
</evidence>
<keyword evidence="2" id="KW-0812">Transmembrane</keyword>
<keyword evidence="2" id="KW-1133">Transmembrane helix</keyword>
<keyword evidence="2" id="KW-0472">Membrane</keyword>
<feature type="transmembrane region" description="Helical" evidence="2">
    <location>
        <begin position="131"/>
        <end position="153"/>
    </location>
</feature>
<organism evidence="4 5">
    <name type="scientific">Bacillus aerolatus</name>
    <dbReference type="NCBI Taxonomy" id="2653354"/>
    <lineage>
        <taxon>Bacteria</taxon>
        <taxon>Bacillati</taxon>
        <taxon>Bacillota</taxon>
        <taxon>Bacilli</taxon>
        <taxon>Bacillales</taxon>
        <taxon>Bacillaceae</taxon>
        <taxon>Bacillus</taxon>
    </lineage>
</organism>
<dbReference type="AlphaFoldDB" id="A0A6I1FC16"/>
<evidence type="ECO:0000256" key="2">
    <source>
        <dbReference type="SAM" id="Phobius"/>
    </source>
</evidence>
<feature type="transmembrane region" description="Helical" evidence="2">
    <location>
        <begin position="12"/>
        <end position="31"/>
    </location>
</feature>
<dbReference type="Pfam" id="PF09335">
    <property type="entry name" value="VTT_dom"/>
    <property type="match status" value="1"/>
</dbReference>
<dbReference type="PANTHER" id="PTHR42709:SF11">
    <property type="entry name" value="DEDA FAMILY PROTEIN"/>
    <property type="match status" value="1"/>
</dbReference>
<dbReference type="Proteomes" id="UP000429595">
    <property type="component" value="Unassembled WGS sequence"/>
</dbReference>
<dbReference type="EMBL" id="WEIO01000011">
    <property type="protein sequence ID" value="KAB7704789.1"/>
    <property type="molecule type" value="Genomic_DNA"/>
</dbReference>
<keyword evidence="5" id="KW-1185">Reference proteome</keyword>
<dbReference type="RefSeq" id="WP_152153956.1">
    <property type="nucleotide sequence ID" value="NZ_WEIO01000011.1"/>
</dbReference>
<accession>A0A6I1FC16</accession>
<feature type="transmembrane region" description="Helical" evidence="2">
    <location>
        <begin position="51"/>
        <end position="72"/>
    </location>
</feature>
<dbReference type="InterPro" id="IPR032816">
    <property type="entry name" value="VTT_dom"/>
</dbReference>
<gene>
    <name evidence="4" type="ORF">F9802_16605</name>
</gene>
<name>A0A6I1FC16_9BACI</name>
<dbReference type="PANTHER" id="PTHR42709">
    <property type="entry name" value="ALKALINE PHOSPHATASE LIKE PROTEIN"/>
    <property type="match status" value="1"/>
</dbReference>
<proteinExistence type="inferred from homology"/>
<feature type="transmembrane region" description="Helical" evidence="2">
    <location>
        <begin position="165"/>
        <end position="183"/>
    </location>
</feature>
<protein>
    <submittedName>
        <fullName evidence="4">DedA family protein</fullName>
    </submittedName>
</protein>
<reference evidence="4 5" key="1">
    <citation type="submission" date="2019-10" db="EMBL/GenBank/DDBJ databases">
        <title>Bacillus aerolatum sp. nov., isolated from bioaerosol of sport playgrounds.</title>
        <authorList>
            <person name="Chen P."/>
            <person name="Zhang G."/>
        </authorList>
    </citation>
    <scope>NUCLEOTIDE SEQUENCE [LARGE SCALE GENOMIC DNA]</scope>
    <source>
        <strain evidence="4 5">CX253</strain>
    </source>
</reference>
<evidence type="ECO:0000313" key="5">
    <source>
        <dbReference type="Proteomes" id="UP000429595"/>
    </source>
</evidence>
<sequence length="193" mass="21718">MSELIHHFEEWLLEYGVLGLIIVAFTESSFFPIPPDVILLPLALADPDKALLFALYTTIASVLGAILGWFIGRKLGRPVLRKFISEETITKVEDLFDKYGPIAILIAGFTPIPYKVFTVFSGVAKVRIRVLLLWSLVGRGLRFFLEGLIIFWLGAQAKSFIEENFTLLTLAGGLLIIIIYLAYRFVQKKKQAI</sequence>
<evidence type="ECO:0000313" key="4">
    <source>
        <dbReference type="EMBL" id="KAB7704789.1"/>
    </source>
</evidence>
<dbReference type="InterPro" id="IPR051311">
    <property type="entry name" value="DedA_domain"/>
</dbReference>
<evidence type="ECO:0000259" key="3">
    <source>
        <dbReference type="Pfam" id="PF09335"/>
    </source>
</evidence>
<comment type="similarity">
    <text evidence="1">Belongs to the DedA family.</text>
</comment>
<dbReference type="GO" id="GO:0005886">
    <property type="term" value="C:plasma membrane"/>
    <property type="evidence" value="ECO:0007669"/>
    <property type="project" value="TreeGrafter"/>
</dbReference>
<feature type="domain" description="VTT" evidence="3">
    <location>
        <begin position="51"/>
        <end position="146"/>
    </location>
</feature>
<comment type="caution">
    <text evidence="4">The sequence shown here is derived from an EMBL/GenBank/DDBJ whole genome shotgun (WGS) entry which is preliminary data.</text>
</comment>